<evidence type="ECO:0000259" key="4">
    <source>
        <dbReference type="PROSITE" id="PS50234"/>
    </source>
</evidence>
<protein>
    <submittedName>
        <fullName evidence="5">von Willebrand factor A</fullName>
    </submittedName>
</protein>
<dbReference type="SUPFAM" id="SSF53300">
    <property type="entry name" value="vWA-like"/>
    <property type="match status" value="1"/>
</dbReference>
<name>V4J1P6_9EURY</name>
<dbReference type="eggNOG" id="arCOG06472">
    <property type="taxonomic scope" value="Archaea"/>
</dbReference>
<dbReference type="CDD" id="cd00198">
    <property type="entry name" value="vWFA"/>
    <property type="match status" value="1"/>
</dbReference>
<dbReference type="Gene3D" id="3.40.50.410">
    <property type="entry name" value="von Willebrand factor, type A domain"/>
    <property type="match status" value="1"/>
</dbReference>
<reference evidence="5 6" key="1">
    <citation type="journal article" date="2013" name="Genome Announc.">
        <title>Draft Genome Sequence of 'Candidatus Halobonum tyrrellensis' Strain G22, Isolated from the Hypersaline Waters of Lake Tyrrell, Australia.</title>
        <authorList>
            <person name="Ugalde J.A."/>
            <person name="Narasingarao P."/>
            <person name="Kuo S."/>
            <person name="Podell S."/>
            <person name="Allen E.E."/>
        </authorList>
    </citation>
    <scope>NUCLEOTIDE SEQUENCE [LARGE SCALE GENOMIC DNA]</scope>
    <source>
        <strain evidence="5 6">G22</strain>
    </source>
</reference>
<dbReference type="Proteomes" id="UP000017840">
    <property type="component" value="Unassembled WGS sequence"/>
</dbReference>
<dbReference type="InterPro" id="IPR052969">
    <property type="entry name" value="Thr-specific_kinase-like"/>
</dbReference>
<evidence type="ECO:0000256" key="3">
    <source>
        <dbReference type="ARBA" id="ARBA00022729"/>
    </source>
</evidence>
<dbReference type="PANTHER" id="PTHR47763:SF4">
    <property type="entry name" value="ALPHA-PROTEIN KINASE VWKA"/>
    <property type="match status" value="1"/>
</dbReference>
<gene>
    <name evidence="5" type="ORF">K933_04921</name>
</gene>
<comment type="subcellular location">
    <subcellularLocation>
        <location evidence="1">Secreted</location>
    </subcellularLocation>
</comment>
<keyword evidence="3" id="KW-0732">Signal</keyword>
<dbReference type="RefSeq" id="WP_023393574.1">
    <property type="nucleotide sequence ID" value="NZ_ASGZ01000013.1"/>
</dbReference>
<dbReference type="Pfam" id="PF25106">
    <property type="entry name" value="VWA_4"/>
    <property type="match status" value="1"/>
</dbReference>
<dbReference type="InterPro" id="IPR002035">
    <property type="entry name" value="VWF_A"/>
</dbReference>
<dbReference type="OrthoDB" id="271106at2157"/>
<dbReference type="InterPro" id="IPR036465">
    <property type="entry name" value="vWFA_dom_sf"/>
</dbReference>
<evidence type="ECO:0000313" key="5">
    <source>
        <dbReference type="EMBL" id="ESP89332.1"/>
    </source>
</evidence>
<dbReference type="InterPro" id="IPR056861">
    <property type="entry name" value="HMCN1-like_VWA"/>
</dbReference>
<evidence type="ECO:0000313" key="6">
    <source>
        <dbReference type="Proteomes" id="UP000017840"/>
    </source>
</evidence>
<sequence length="476" mass="50575">MRRRDYVRLLGGTGAAAGLGLAGTGVGAAAEPCYYQVDFVAGEVEEQLGESDDDFYGAQERLIQYALGEGSEVTHRDTWINSLDTETRRAVTSDPIAVEGGTASVSFTVADGAELSLSLAVYSMPASTFSFDTADDQELTDSATGTFGPGEHTLEVTLPCEDGGEERVECPVDPAEVTESDLVDLLSVESSSFPEVSVFARVLTDAGDAGDLPADAFEVCESGYVQDASVSSSTTGGGGAADIVFVLDDTGSMGSFIEGVLDNIRTFANDLDSGDIDSRYALITFKDDVELDQEFTGDVATLEAALDDVVASGGGDFRENDFEAVERATELDYRPGAQRVVVDITDAAAQVDDPDAYSNDESVTDLTMADVESLLAGYTYIAVSRDFSEEYGDFYDDYYGDGDKQVLAENVGGTWIDLDSPDFSAVLEEISGILTSTYTLTYTAATDGDAERTVLVRVEDPVEGTLYRTLTYTVPS</sequence>
<accession>V4J1P6</accession>
<keyword evidence="2" id="KW-0964">Secreted</keyword>
<evidence type="ECO:0000256" key="1">
    <source>
        <dbReference type="ARBA" id="ARBA00004613"/>
    </source>
</evidence>
<feature type="domain" description="VWFA" evidence="4">
    <location>
        <begin position="242"/>
        <end position="378"/>
    </location>
</feature>
<dbReference type="SMART" id="SM00327">
    <property type="entry name" value="VWA"/>
    <property type="match status" value="1"/>
</dbReference>
<dbReference type="PROSITE" id="PS50234">
    <property type="entry name" value="VWFA"/>
    <property type="match status" value="1"/>
</dbReference>
<dbReference type="PANTHER" id="PTHR47763">
    <property type="entry name" value="ALPHA-PROTEIN KINASE VWKA"/>
    <property type="match status" value="1"/>
</dbReference>
<dbReference type="AlphaFoldDB" id="V4J1P6"/>
<proteinExistence type="predicted"/>
<keyword evidence="6" id="KW-1185">Reference proteome</keyword>
<comment type="caution">
    <text evidence="5">The sequence shown here is derived from an EMBL/GenBank/DDBJ whole genome shotgun (WGS) entry which is preliminary data.</text>
</comment>
<evidence type="ECO:0000256" key="2">
    <source>
        <dbReference type="ARBA" id="ARBA00022525"/>
    </source>
</evidence>
<organism evidence="5 6">
    <name type="scientific">Candidatus Halobonum tyrrellensis G22</name>
    <dbReference type="NCBI Taxonomy" id="1324957"/>
    <lineage>
        <taxon>Archaea</taxon>
        <taxon>Methanobacteriati</taxon>
        <taxon>Methanobacteriota</taxon>
        <taxon>Stenosarchaea group</taxon>
        <taxon>Halobacteria</taxon>
        <taxon>Halobacteriales</taxon>
        <taxon>Haloferacaceae</taxon>
        <taxon>Candidatus Halobonum</taxon>
    </lineage>
</organism>
<dbReference type="EMBL" id="ASGZ01000013">
    <property type="protein sequence ID" value="ESP89332.1"/>
    <property type="molecule type" value="Genomic_DNA"/>
</dbReference>